<evidence type="ECO:0000313" key="2">
    <source>
        <dbReference type="Proteomes" id="UP001163835"/>
    </source>
</evidence>
<dbReference type="Proteomes" id="UP001163835">
    <property type="component" value="Unassembled WGS sequence"/>
</dbReference>
<accession>A0ACC1TVX6</accession>
<protein>
    <submittedName>
        <fullName evidence="1">Uncharacterized protein</fullName>
    </submittedName>
</protein>
<organism evidence="1 2">
    <name type="scientific">Lentinula aff. lateritia</name>
    <dbReference type="NCBI Taxonomy" id="2804960"/>
    <lineage>
        <taxon>Eukaryota</taxon>
        <taxon>Fungi</taxon>
        <taxon>Dikarya</taxon>
        <taxon>Basidiomycota</taxon>
        <taxon>Agaricomycotina</taxon>
        <taxon>Agaricomycetes</taxon>
        <taxon>Agaricomycetidae</taxon>
        <taxon>Agaricales</taxon>
        <taxon>Marasmiineae</taxon>
        <taxon>Omphalotaceae</taxon>
        <taxon>Lentinula</taxon>
    </lineage>
</organism>
<gene>
    <name evidence="1" type="ORF">F5876DRAFT_78414</name>
</gene>
<keyword evidence="2" id="KW-1185">Reference proteome</keyword>
<evidence type="ECO:0000313" key="1">
    <source>
        <dbReference type="EMBL" id="KAJ3808778.1"/>
    </source>
</evidence>
<comment type="caution">
    <text evidence="1">The sequence shown here is derived from an EMBL/GenBank/DDBJ whole genome shotgun (WGS) entry which is preliminary data.</text>
</comment>
<proteinExistence type="predicted"/>
<name>A0ACC1TVX6_9AGAR</name>
<reference evidence="1" key="1">
    <citation type="submission" date="2022-09" db="EMBL/GenBank/DDBJ databases">
        <title>A Global Phylogenomic Analysis of the Shiitake Genus Lentinula.</title>
        <authorList>
            <consortium name="DOE Joint Genome Institute"/>
            <person name="Sierra-Patev S."/>
            <person name="Min B."/>
            <person name="Naranjo-Ortiz M."/>
            <person name="Looney B."/>
            <person name="Konkel Z."/>
            <person name="Slot J.C."/>
            <person name="Sakamoto Y."/>
            <person name="Steenwyk J.L."/>
            <person name="Rokas A."/>
            <person name="Carro J."/>
            <person name="Camarero S."/>
            <person name="Ferreira P."/>
            <person name="Molpeceres G."/>
            <person name="Ruiz-Duenas F.J."/>
            <person name="Serrano A."/>
            <person name="Henrissat B."/>
            <person name="Drula E."/>
            <person name="Hughes K.W."/>
            <person name="Mata J.L."/>
            <person name="Ishikawa N.K."/>
            <person name="Vargas-Isla R."/>
            <person name="Ushijima S."/>
            <person name="Smith C.A."/>
            <person name="Ahrendt S."/>
            <person name="Andreopoulos W."/>
            <person name="He G."/>
            <person name="Labutti K."/>
            <person name="Lipzen A."/>
            <person name="Ng V."/>
            <person name="Riley R."/>
            <person name="Sandor L."/>
            <person name="Barry K."/>
            <person name="Martinez A.T."/>
            <person name="Xiao Y."/>
            <person name="Gibbons J.G."/>
            <person name="Terashima K."/>
            <person name="Grigoriev I.V."/>
            <person name="Hibbett D.S."/>
        </authorList>
    </citation>
    <scope>NUCLEOTIDE SEQUENCE</scope>
    <source>
        <strain evidence="1">TMI1499</strain>
    </source>
</reference>
<dbReference type="EMBL" id="MU795199">
    <property type="protein sequence ID" value="KAJ3808778.1"/>
    <property type="molecule type" value="Genomic_DNA"/>
</dbReference>
<sequence>MNLKLALSRTDRWNGVGVAGHPRFYKRPSMANSLQFRAKSMARFIVNLTDPVFHGKYHGKTKHDDDFNLVLERSRVAGVKSMIITGGSLHESQHALELAKQHGFYATVGCHPTRSAEFDKFKGGPEAYLHALDEILRDNMKGNGRAVAVGECGLDYDRTHFAAPEVQKKHFRSQLSLAKKYHLPLFLHCRAAHKDFVSILREEGFGVNGGKQVGGNGGVVHSFTGQLDELTELMSMGFHVSVNGCSLKTADNLTCAQAIYLDLLMLETDAPWCSMTGAHASKAHLNALPTLLNDLYFPSSVKPEKFVLGKAVKGRNEPCSIGGVAWVIQQLHPEVTYEELAEKVWKNTVTVFGLDELS</sequence>